<organism evidence="1 2">
    <name type="scientific">Thermoactinomyces intermedius</name>
    <dbReference type="NCBI Taxonomy" id="2024"/>
    <lineage>
        <taxon>Bacteria</taxon>
        <taxon>Bacillati</taxon>
        <taxon>Bacillota</taxon>
        <taxon>Bacilli</taxon>
        <taxon>Bacillales</taxon>
        <taxon>Thermoactinomycetaceae</taxon>
        <taxon>Thermoactinomyces</taxon>
    </lineage>
</organism>
<comment type="caution">
    <text evidence="1">The sequence shown here is derived from an EMBL/GenBank/DDBJ whole genome shotgun (WGS) entry which is preliminary data.</text>
</comment>
<proteinExistence type="predicted"/>
<dbReference type="RefSeq" id="WP_181733046.1">
    <property type="nucleotide sequence ID" value="NZ_JACEIR010000017.1"/>
</dbReference>
<gene>
    <name evidence="1" type="ORF">I8U20_09380</name>
</gene>
<evidence type="ECO:0000313" key="1">
    <source>
        <dbReference type="EMBL" id="MBH8595542.1"/>
    </source>
</evidence>
<keyword evidence="2" id="KW-1185">Reference proteome</keyword>
<accession>A0A8I1DF21</accession>
<dbReference type="AlphaFoldDB" id="A0A8I1DF21"/>
<evidence type="ECO:0000313" key="2">
    <source>
        <dbReference type="Proteomes" id="UP000633619"/>
    </source>
</evidence>
<dbReference type="Proteomes" id="UP000633619">
    <property type="component" value="Unassembled WGS sequence"/>
</dbReference>
<dbReference type="EMBL" id="JAECVW010000004">
    <property type="protein sequence ID" value="MBH8595542.1"/>
    <property type="molecule type" value="Genomic_DNA"/>
</dbReference>
<reference evidence="1 2" key="1">
    <citation type="submission" date="2020-12" db="EMBL/GenBank/DDBJ databases">
        <title>WGS of Thermoactinomyces spp.</title>
        <authorList>
            <person name="Cheng K."/>
        </authorList>
    </citation>
    <scope>NUCLEOTIDE SEQUENCE [LARGE SCALE GENOMIC DNA]</scope>
    <source>
        <strain evidence="2">CICC 10671\DSM 43846</strain>
    </source>
</reference>
<sequence length="125" mass="15202">MKNRETIPGHLLYDIYNDGDLNVHYLMEPYEEWKQIWRKVPVEVTDCLTTLGLKYRHNLHLMSQKEKEILSDIKKYFPEVWNYLHPNGEFSRYLWDYAKSAFWCRLQFKKQGISEEEEVLQETAL</sequence>
<name>A0A8I1DF21_THEIN</name>
<protein>
    <submittedName>
        <fullName evidence="1">Uncharacterized protein</fullName>
    </submittedName>
</protein>